<organism evidence="3">
    <name type="scientific">hydrothermal vent metagenome</name>
    <dbReference type="NCBI Taxonomy" id="652676"/>
    <lineage>
        <taxon>unclassified sequences</taxon>
        <taxon>metagenomes</taxon>
        <taxon>ecological metagenomes</taxon>
    </lineage>
</organism>
<feature type="domain" description="2Fe-2S ferredoxin-type" evidence="2">
    <location>
        <begin position="8"/>
        <end position="92"/>
    </location>
</feature>
<evidence type="ECO:0000259" key="2">
    <source>
        <dbReference type="PROSITE" id="PS51085"/>
    </source>
</evidence>
<name>A0A3B0UIB4_9ZZZZ</name>
<dbReference type="CDD" id="cd00207">
    <property type="entry name" value="fer2"/>
    <property type="match status" value="1"/>
</dbReference>
<gene>
    <name evidence="3" type="ORF">MNBD_CHLOROFLEXI01-2615</name>
</gene>
<evidence type="ECO:0000256" key="1">
    <source>
        <dbReference type="SAM" id="MobiDB-lite"/>
    </source>
</evidence>
<reference evidence="3" key="1">
    <citation type="submission" date="2018-06" db="EMBL/GenBank/DDBJ databases">
        <authorList>
            <person name="Zhirakovskaya E."/>
        </authorList>
    </citation>
    <scope>NUCLEOTIDE SEQUENCE</scope>
</reference>
<dbReference type="Gene3D" id="3.10.20.30">
    <property type="match status" value="1"/>
</dbReference>
<dbReference type="InterPro" id="IPR001041">
    <property type="entry name" value="2Fe-2S_ferredoxin-type"/>
</dbReference>
<dbReference type="GO" id="GO:0051536">
    <property type="term" value="F:iron-sulfur cluster binding"/>
    <property type="evidence" value="ECO:0007669"/>
    <property type="project" value="InterPro"/>
</dbReference>
<evidence type="ECO:0000313" key="3">
    <source>
        <dbReference type="EMBL" id="VAW30775.1"/>
    </source>
</evidence>
<dbReference type="SUPFAM" id="SSF54292">
    <property type="entry name" value="2Fe-2S ferredoxin-like"/>
    <property type="match status" value="1"/>
</dbReference>
<dbReference type="AlphaFoldDB" id="A0A3B0UIB4"/>
<proteinExistence type="predicted"/>
<sequence length="92" mass="9971">MTKDNPAEHLVIFMPSGRRGRVPSGTLVLDAARQLGVEIESICGGRLTCNKCRVKVEEGNFAKHGITSANNHLSPPSEEETRLLEKLGSPDC</sequence>
<dbReference type="Pfam" id="PF00111">
    <property type="entry name" value="Fer2"/>
    <property type="match status" value="1"/>
</dbReference>
<dbReference type="PROSITE" id="PS51085">
    <property type="entry name" value="2FE2S_FER_2"/>
    <property type="match status" value="1"/>
</dbReference>
<dbReference type="InterPro" id="IPR012675">
    <property type="entry name" value="Beta-grasp_dom_sf"/>
</dbReference>
<dbReference type="EMBL" id="UOEU01000084">
    <property type="protein sequence ID" value="VAW30775.1"/>
    <property type="molecule type" value="Genomic_DNA"/>
</dbReference>
<dbReference type="InterPro" id="IPR036010">
    <property type="entry name" value="2Fe-2S_ferredoxin-like_sf"/>
</dbReference>
<accession>A0A3B0UIB4</accession>
<feature type="non-terminal residue" evidence="3">
    <location>
        <position position="92"/>
    </location>
</feature>
<feature type="region of interest" description="Disordered" evidence="1">
    <location>
        <begin position="66"/>
        <end position="92"/>
    </location>
</feature>
<protein>
    <recommendedName>
        <fullName evidence="2">2Fe-2S ferredoxin-type domain-containing protein</fullName>
    </recommendedName>
</protein>